<dbReference type="EMBL" id="CAQQ02188643">
    <property type="status" value="NOT_ANNOTATED_CDS"/>
    <property type="molecule type" value="Genomic_DNA"/>
</dbReference>
<reference evidence="1" key="2">
    <citation type="submission" date="2015-06" db="UniProtKB">
        <authorList>
            <consortium name="EnsemblMetazoa"/>
        </authorList>
    </citation>
    <scope>IDENTIFICATION</scope>
</reference>
<reference evidence="2" key="1">
    <citation type="submission" date="2013-02" db="EMBL/GenBank/DDBJ databases">
        <authorList>
            <person name="Hughes D."/>
        </authorList>
    </citation>
    <scope>NUCLEOTIDE SEQUENCE</scope>
    <source>
        <strain>Durham</strain>
        <strain evidence="2">NC isolate 2 -- Noor lab</strain>
    </source>
</reference>
<name>T1GHI3_MEGSC</name>
<keyword evidence="2" id="KW-1185">Reference proteome</keyword>
<protein>
    <submittedName>
        <fullName evidence="1">Uncharacterized protein</fullName>
    </submittedName>
</protein>
<dbReference type="EnsemblMetazoa" id="MESCA002885-RA">
    <property type="protein sequence ID" value="MESCA002885-PA"/>
    <property type="gene ID" value="MESCA002885"/>
</dbReference>
<evidence type="ECO:0000313" key="1">
    <source>
        <dbReference type="EnsemblMetazoa" id="MESCA002885-PA"/>
    </source>
</evidence>
<proteinExistence type="predicted"/>
<organism evidence="1 2">
    <name type="scientific">Megaselia scalaris</name>
    <name type="common">Humpbacked fly</name>
    <name type="synonym">Phora scalaris</name>
    <dbReference type="NCBI Taxonomy" id="36166"/>
    <lineage>
        <taxon>Eukaryota</taxon>
        <taxon>Metazoa</taxon>
        <taxon>Ecdysozoa</taxon>
        <taxon>Arthropoda</taxon>
        <taxon>Hexapoda</taxon>
        <taxon>Insecta</taxon>
        <taxon>Pterygota</taxon>
        <taxon>Neoptera</taxon>
        <taxon>Endopterygota</taxon>
        <taxon>Diptera</taxon>
        <taxon>Brachycera</taxon>
        <taxon>Muscomorpha</taxon>
        <taxon>Platypezoidea</taxon>
        <taxon>Phoridae</taxon>
        <taxon>Megaseliini</taxon>
        <taxon>Megaselia</taxon>
    </lineage>
</organism>
<dbReference type="HOGENOM" id="CLU_3147474_0_0_1"/>
<sequence length="49" mass="4749">MLDSLDLEGGGSGPGNNLLSAATATCVVGGIEAANKLGTLCSDAKIDNN</sequence>
<evidence type="ECO:0000313" key="2">
    <source>
        <dbReference type="Proteomes" id="UP000015102"/>
    </source>
</evidence>
<accession>T1GHI3</accession>
<dbReference type="AlphaFoldDB" id="T1GHI3"/>
<dbReference type="Proteomes" id="UP000015102">
    <property type="component" value="Unassembled WGS sequence"/>
</dbReference>